<protein>
    <submittedName>
        <fullName evidence="2">Uncharacterized protein</fullName>
    </submittedName>
</protein>
<keyword evidence="3" id="KW-1185">Reference proteome</keyword>
<name>A0A5P8K540_9ACTN</name>
<feature type="compositionally biased region" description="Low complexity" evidence="1">
    <location>
        <begin position="134"/>
        <end position="148"/>
    </location>
</feature>
<gene>
    <name evidence="2" type="ORF">F9278_20030</name>
</gene>
<dbReference type="RefSeq" id="WP_152169589.1">
    <property type="nucleotide sequence ID" value="NZ_CP045096.1"/>
</dbReference>
<dbReference type="Proteomes" id="UP000327294">
    <property type="component" value="Chromosome"/>
</dbReference>
<dbReference type="EMBL" id="CP045096">
    <property type="protein sequence ID" value="QFQ98120.1"/>
    <property type="molecule type" value="Genomic_DNA"/>
</dbReference>
<evidence type="ECO:0000313" key="3">
    <source>
        <dbReference type="Proteomes" id="UP000327294"/>
    </source>
</evidence>
<accession>A0A5P8K540</accession>
<organism evidence="2 3">
    <name type="scientific">Streptomyces phaeolivaceus</name>
    <dbReference type="NCBI Taxonomy" id="2653200"/>
    <lineage>
        <taxon>Bacteria</taxon>
        <taxon>Bacillati</taxon>
        <taxon>Actinomycetota</taxon>
        <taxon>Actinomycetes</taxon>
        <taxon>Kitasatosporales</taxon>
        <taxon>Streptomycetaceae</taxon>
        <taxon>Streptomyces</taxon>
    </lineage>
</organism>
<feature type="region of interest" description="Disordered" evidence="1">
    <location>
        <begin position="101"/>
        <end position="148"/>
    </location>
</feature>
<reference evidence="2 3" key="1">
    <citation type="submission" date="2019-10" db="EMBL/GenBank/DDBJ databases">
        <title>Streptomyces sp. strain GY16 isolated from leaves of Broussonetia papyrifera.</title>
        <authorList>
            <person name="Mo P."/>
        </authorList>
    </citation>
    <scope>NUCLEOTIDE SEQUENCE [LARGE SCALE GENOMIC DNA]</scope>
    <source>
        <strain evidence="2 3">GY16</strain>
    </source>
</reference>
<sequence length="148" mass="15397">MTDTDLGTQDVLAAVRFRTDGDVDDETLTHLRAKTGAVLARPGLPAVSGRVTIVRDTAHHVALPWAALASVQVGDQHVVVHAREADALALADRLEDRLRAQVERSAHRAESARRTAGPPPWRGGAAGEGHGLLPADGPSSAEGSSPAA</sequence>
<dbReference type="AlphaFoldDB" id="A0A5P8K540"/>
<evidence type="ECO:0000313" key="2">
    <source>
        <dbReference type="EMBL" id="QFQ98120.1"/>
    </source>
</evidence>
<proteinExistence type="predicted"/>
<evidence type="ECO:0000256" key="1">
    <source>
        <dbReference type="SAM" id="MobiDB-lite"/>
    </source>
</evidence>
<feature type="compositionally biased region" description="Basic and acidic residues" evidence="1">
    <location>
        <begin position="101"/>
        <end position="113"/>
    </location>
</feature>
<dbReference type="KEGG" id="sphv:F9278_20030"/>